<dbReference type="Proteomes" id="UP000291838">
    <property type="component" value="Unassembled WGS sequence"/>
</dbReference>
<dbReference type="RefSeq" id="WP_129473055.1">
    <property type="nucleotide sequence ID" value="NZ_SDWS01000001.1"/>
</dbReference>
<dbReference type="PANTHER" id="PTHR43179">
    <property type="entry name" value="RHAMNOSYLTRANSFERASE WBBL"/>
    <property type="match status" value="1"/>
</dbReference>
<gene>
    <name evidence="6" type="ORF">EUA06_00490</name>
</gene>
<keyword evidence="7" id="KW-1185">Reference proteome</keyword>
<comment type="caution">
    <text evidence="6">The sequence shown here is derived from an EMBL/GenBank/DDBJ whole genome shotgun (WGS) entry which is preliminary data.</text>
</comment>
<dbReference type="Pfam" id="PF00535">
    <property type="entry name" value="Glycos_transf_2"/>
    <property type="match status" value="1"/>
</dbReference>
<dbReference type="PANTHER" id="PTHR43179:SF12">
    <property type="entry name" value="GALACTOFURANOSYLTRANSFERASE GLFT2"/>
    <property type="match status" value="1"/>
</dbReference>
<keyword evidence="4 6" id="KW-0808">Transferase</keyword>
<name>A0A4V1RLK5_9ACTN</name>
<evidence type="ECO:0000256" key="4">
    <source>
        <dbReference type="ARBA" id="ARBA00022679"/>
    </source>
</evidence>
<dbReference type="InterPro" id="IPR029044">
    <property type="entry name" value="Nucleotide-diphossugar_trans"/>
</dbReference>
<evidence type="ECO:0000256" key="2">
    <source>
        <dbReference type="ARBA" id="ARBA00006739"/>
    </source>
</evidence>
<evidence type="ECO:0000256" key="3">
    <source>
        <dbReference type="ARBA" id="ARBA00022676"/>
    </source>
</evidence>
<reference evidence="6 7" key="1">
    <citation type="submission" date="2019-01" db="EMBL/GenBank/DDBJ databases">
        <title>Novel species of Nocardioides.</title>
        <authorList>
            <person name="Liu Q."/>
            <person name="Xin Y.-H."/>
        </authorList>
    </citation>
    <scope>NUCLEOTIDE SEQUENCE [LARGE SCALE GENOMIC DNA]</scope>
    <source>
        <strain evidence="6 7">HLT3-15</strain>
    </source>
</reference>
<dbReference type="SUPFAM" id="SSF53448">
    <property type="entry name" value="Nucleotide-diphospho-sugar transferases"/>
    <property type="match status" value="1"/>
</dbReference>
<evidence type="ECO:0000313" key="7">
    <source>
        <dbReference type="Proteomes" id="UP000291838"/>
    </source>
</evidence>
<feature type="domain" description="Glycosyltransferase 2-like" evidence="5">
    <location>
        <begin position="30"/>
        <end position="204"/>
    </location>
</feature>
<dbReference type="OrthoDB" id="5123492at2"/>
<dbReference type="EMBL" id="SDWS01000001">
    <property type="protein sequence ID" value="RYB96102.1"/>
    <property type="molecule type" value="Genomic_DNA"/>
</dbReference>
<organism evidence="6 7">
    <name type="scientific">Nocardioides glacieisoli</name>
    <dbReference type="NCBI Taxonomy" id="1168730"/>
    <lineage>
        <taxon>Bacteria</taxon>
        <taxon>Bacillati</taxon>
        <taxon>Actinomycetota</taxon>
        <taxon>Actinomycetes</taxon>
        <taxon>Propionibacteriales</taxon>
        <taxon>Nocardioidaceae</taxon>
        <taxon>Nocardioides</taxon>
    </lineage>
</organism>
<dbReference type="InterPro" id="IPR001173">
    <property type="entry name" value="Glyco_trans_2-like"/>
</dbReference>
<comment type="similarity">
    <text evidence="2">Belongs to the glycosyltransferase 2 family.</text>
</comment>
<keyword evidence="3" id="KW-0328">Glycosyltransferase</keyword>
<sequence length="406" mass="45668">MAEQFPFVRYRDVDPRNVAVRMASARPRVSVVITVHDGGEAVRSCIQSVLDNSPTAHRIIIIDDAGRDPVTRRIVDGFDGDGKVELIRHEICLGYTQTANHGLRLADDDDVVLLNSDTVVPPMWLQRLSWTAYSQSGVGTVSAVSNDAAANSVPFRHQRNDWYPRRQWCDSARLMSRGMRVWSQEVPSAHGFCMYIRRALIEELGFFDTDGFPIGYGEEVDYSQRAIRAGWSNLVAPHVLVKHLRSQSFGLDRRKQLVESSEVVLWQRYPRLGADVAMWESSLGAALIKQNASRIRSGWSGAELAVRKIVVRDLDDEYTHVNLTDEDESLVREDEWCFTPSSQTVDSRASRDRVVCEMVLLGCAESVVHHFVSAQSEQGLSQLTRELGVTYSSAPHADHTRESLDR</sequence>
<dbReference type="Gene3D" id="3.90.550.10">
    <property type="entry name" value="Spore Coat Polysaccharide Biosynthesis Protein SpsA, Chain A"/>
    <property type="match status" value="1"/>
</dbReference>
<proteinExistence type="inferred from homology"/>
<evidence type="ECO:0000256" key="1">
    <source>
        <dbReference type="ARBA" id="ARBA00004776"/>
    </source>
</evidence>
<accession>A0A4V1RLK5</accession>
<dbReference type="AlphaFoldDB" id="A0A4V1RLK5"/>
<comment type="pathway">
    <text evidence="1">Cell wall biogenesis; cell wall polysaccharide biosynthesis.</text>
</comment>
<evidence type="ECO:0000259" key="5">
    <source>
        <dbReference type="Pfam" id="PF00535"/>
    </source>
</evidence>
<dbReference type="GO" id="GO:0016757">
    <property type="term" value="F:glycosyltransferase activity"/>
    <property type="evidence" value="ECO:0007669"/>
    <property type="project" value="UniProtKB-KW"/>
</dbReference>
<protein>
    <submittedName>
        <fullName evidence="6">Glycosyltransferase</fullName>
    </submittedName>
</protein>
<evidence type="ECO:0000313" key="6">
    <source>
        <dbReference type="EMBL" id="RYB96102.1"/>
    </source>
</evidence>